<gene>
    <name evidence="7" type="ORF">B0F87_101381</name>
</gene>
<organism evidence="7 8">
    <name type="scientific">Methylobacter tundripaludum</name>
    <dbReference type="NCBI Taxonomy" id="173365"/>
    <lineage>
        <taxon>Bacteria</taxon>
        <taxon>Pseudomonadati</taxon>
        <taxon>Pseudomonadota</taxon>
        <taxon>Gammaproteobacteria</taxon>
        <taxon>Methylococcales</taxon>
        <taxon>Methylococcaceae</taxon>
        <taxon>Methylobacter</taxon>
    </lineage>
</organism>
<accession>A0A2S6HKJ2</accession>
<name>A0A2S6HKJ2_9GAMM</name>
<keyword evidence="3" id="KW-0813">Transport</keyword>
<dbReference type="Proteomes" id="UP000240010">
    <property type="component" value="Unassembled WGS sequence"/>
</dbReference>
<feature type="domain" description="Multidrug resistance protein MdtA-like C-terminal permuted SH3" evidence="6">
    <location>
        <begin position="326"/>
        <end position="377"/>
    </location>
</feature>
<comment type="subcellular location">
    <subcellularLocation>
        <location evidence="1">Cell envelope</location>
    </subcellularLocation>
</comment>
<evidence type="ECO:0000259" key="5">
    <source>
        <dbReference type="Pfam" id="PF25917"/>
    </source>
</evidence>
<dbReference type="Pfam" id="PF25967">
    <property type="entry name" value="RND-MFP_C"/>
    <property type="match status" value="1"/>
</dbReference>
<dbReference type="PANTHER" id="PTHR30469">
    <property type="entry name" value="MULTIDRUG RESISTANCE PROTEIN MDTA"/>
    <property type="match status" value="1"/>
</dbReference>
<feature type="domain" description="Multidrug resistance protein MdtA-like barrel-sandwich hybrid" evidence="5">
    <location>
        <begin position="70"/>
        <end position="208"/>
    </location>
</feature>
<proteinExistence type="inferred from homology"/>
<evidence type="ECO:0000259" key="6">
    <source>
        <dbReference type="Pfam" id="PF25967"/>
    </source>
</evidence>
<dbReference type="Gene3D" id="2.40.30.170">
    <property type="match status" value="1"/>
</dbReference>
<comment type="similarity">
    <text evidence="2">Belongs to the membrane fusion protein (MFP) (TC 8.A.1) family.</text>
</comment>
<evidence type="ECO:0000256" key="3">
    <source>
        <dbReference type="ARBA" id="ARBA00022448"/>
    </source>
</evidence>
<dbReference type="EMBL" id="PTIZ01000001">
    <property type="protein sequence ID" value="PPK77999.1"/>
    <property type="molecule type" value="Genomic_DNA"/>
</dbReference>
<dbReference type="SUPFAM" id="SSF111369">
    <property type="entry name" value="HlyD-like secretion proteins"/>
    <property type="match status" value="1"/>
</dbReference>
<dbReference type="Pfam" id="PF25917">
    <property type="entry name" value="BSH_RND"/>
    <property type="match status" value="1"/>
</dbReference>
<dbReference type="InterPro" id="IPR058627">
    <property type="entry name" value="MdtA-like_C"/>
</dbReference>
<dbReference type="InterPro" id="IPR058625">
    <property type="entry name" value="MdtA-like_BSH"/>
</dbReference>
<evidence type="ECO:0000256" key="1">
    <source>
        <dbReference type="ARBA" id="ARBA00004196"/>
    </source>
</evidence>
<feature type="coiled-coil region" evidence="4">
    <location>
        <begin position="110"/>
        <end position="178"/>
    </location>
</feature>
<dbReference type="InterPro" id="IPR006143">
    <property type="entry name" value="RND_pump_MFP"/>
</dbReference>
<evidence type="ECO:0000313" key="7">
    <source>
        <dbReference type="EMBL" id="PPK77999.1"/>
    </source>
</evidence>
<keyword evidence="4" id="KW-0175">Coiled coil</keyword>
<dbReference type="AlphaFoldDB" id="A0A2S6HKJ2"/>
<sequence length="388" mass="42131">MAENSRLKILLPVALLLVGIGCAWAVIATRPQITLQTPNAEVPLVTVIQVEPQTLQLDVHSQGIVTPRNEIDLIPEVSGKIIQLHTDFVTGGSFNRNDVLVSIDPRDYDYAIAQAQAQIAEAKRQLAMEEAQADQAHNEWQALGEGTATSLAMREPQLAEAHAKLKAAEASLLQAQIKRSRCELRAPFSGRLQTKMAGLGQTIQAGGKLAHLYSTDLAEIRLPLPTDQLAYLDLPLGTGGRQCGASSLPCPKVILTADFAGTPQTWEGRIVRSEGKLDDTTGVLYAVAEVINPYTQKDDHPPLLAGLFVQAQVQGKALQNLFVLPQNAIDAAQQVLVVDTELRLHLRHLEVLRNEPDRILVKEGLNAGERIVTSGIQVPVEGMKVRVE</sequence>
<dbReference type="NCBIfam" id="TIGR01730">
    <property type="entry name" value="RND_mfp"/>
    <property type="match status" value="1"/>
</dbReference>
<dbReference type="GO" id="GO:1990281">
    <property type="term" value="C:efflux pump complex"/>
    <property type="evidence" value="ECO:0007669"/>
    <property type="project" value="TreeGrafter"/>
</dbReference>
<protein>
    <submittedName>
        <fullName evidence="7">RND family efflux transporter MFP subunit</fullName>
    </submittedName>
</protein>
<evidence type="ECO:0000256" key="2">
    <source>
        <dbReference type="ARBA" id="ARBA00009477"/>
    </source>
</evidence>
<evidence type="ECO:0000256" key="4">
    <source>
        <dbReference type="SAM" id="Coils"/>
    </source>
</evidence>
<dbReference type="Gene3D" id="2.40.50.100">
    <property type="match status" value="1"/>
</dbReference>
<dbReference type="GO" id="GO:0015562">
    <property type="term" value="F:efflux transmembrane transporter activity"/>
    <property type="evidence" value="ECO:0007669"/>
    <property type="project" value="TreeGrafter"/>
</dbReference>
<comment type="caution">
    <text evidence="7">The sequence shown here is derived from an EMBL/GenBank/DDBJ whole genome shotgun (WGS) entry which is preliminary data.</text>
</comment>
<reference evidence="7 8" key="1">
    <citation type="submission" date="2018-02" db="EMBL/GenBank/DDBJ databases">
        <title>Subsurface microbial communities from deep shales in Ohio and West Virginia, USA.</title>
        <authorList>
            <person name="Wrighton K."/>
        </authorList>
    </citation>
    <scope>NUCLEOTIDE SEQUENCE [LARGE SCALE GENOMIC DNA]</scope>
    <source>
        <strain evidence="7 8">OWC-DMM</strain>
    </source>
</reference>
<evidence type="ECO:0000313" key="8">
    <source>
        <dbReference type="Proteomes" id="UP000240010"/>
    </source>
</evidence>
<dbReference type="Gene3D" id="1.10.287.470">
    <property type="entry name" value="Helix hairpin bin"/>
    <property type="match status" value="1"/>
</dbReference>
<dbReference type="Gene3D" id="2.40.420.20">
    <property type="match status" value="1"/>
</dbReference>
<dbReference type="PANTHER" id="PTHR30469:SF12">
    <property type="entry name" value="MULTIDRUG RESISTANCE PROTEIN MDTA"/>
    <property type="match status" value="1"/>
</dbReference>
<dbReference type="PROSITE" id="PS51257">
    <property type="entry name" value="PROKAR_LIPOPROTEIN"/>
    <property type="match status" value="1"/>
</dbReference>